<dbReference type="InterPro" id="IPR051476">
    <property type="entry name" value="Bac_ResReg_Asp_Phosphatase"/>
</dbReference>
<comment type="subcellular location">
    <subcellularLocation>
        <location evidence="1">Cytoplasm</location>
    </subcellularLocation>
</comment>
<feature type="repeat" description="TPR" evidence="6">
    <location>
        <begin position="227"/>
        <end position="260"/>
    </location>
</feature>
<dbReference type="PANTHER" id="PTHR46630">
    <property type="entry name" value="TETRATRICOPEPTIDE REPEAT PROTEIN 29"/>
    <property type="match status" value="1"/>
</dbReference>
<keyword evidence="3" id="KW-0677">Repeat</keyword>
<evidence type="ECO:0000256" key="5">
    <source>
        <dbReference type="ARBA" id="ARBA00038253"/>
    </source>
</evidence>
<name>J2IDF0_9ALTE</name>
<feature type="chain" id="PRO_5005685470" evidence="8">
    <location>
        <begin position="28"/>
        <end position="472"/>
    </location>
</feature>
<dbReference type="AlphaFoldDB" id="J2IDF0"/>
<feature type="signal peptide" evidence="8">
    <location>
        <begin position="1"/>
        <end position="27"/>
    </location>
</feature>
<dbReference type="RefSeq" id="WP_008609178.1">
    <property type="nucleotide sequence ID" value="NZ_ALAB01000027.1"/>
</dbReference>
<evidence type="ECO:0000256" key="6">
    <source>
        <dbReference type="PROSITE-ProRule" id="PRU00339"/>
    </source>
</evidence>
<gene>
    <name evidence="9" type="ORF">AEST_22940</name>
</gene>
<organism evidence="9 10">
    <name type="scientific">Alishewanella aestuarii B11</name>
    <dbReference type="NCBI Taxonomy" id="1197174"/>
    <lineage>
        <taxon>Bacteria</taxon>
        <taxon>Pseudomonadati</taxon>
        <taxon>Pseudomonadota</taxon>
        <taxon>Gammaproteobacteria</taxon>
        <taxon>Alteromonadales</taxon>
        <taxon>Alteromonadaceae</taxon>
        <taxon>Alishewanella</taxon>
    </lineage>
</organism>
<keyword evidence="7" id="KW-0812">Transmembrane</keyword>
<accession>J2IDF0</accession>
<keyword evidence="7" id="KW-0472">Membrane</keyword>
<reference evidence="9 10" key="1">
    <citation type="journal article" date="2012" name="J. Bacteriol.">
        <title>Genome Sequence of Pectin-Degrading Alishewanella aestuarii Strain B11T, Isolated from Tidal Flat Sediment.</title>
        <authorList>
            <person name="Jung J."/>
            <person name="Choi S."/>
            <person name="Chun J."/>
            <person name="Park W."/>
        </authorList>
    </citation>
    <scope>NUCLEOTIDE SEQUENCE [LARGE SCALE GENOMIC DNA]</scope>
    <source>
        <strain evidence="9 10">B11</strain>
    </source>
</reference>
<keyword evidence="8" id="KW-0732">Signal</keyword>
<evidence type="ECO:0000256" key="7">
    <source>
        <dbReference type="SAM" id="Phobius"/>
    </source>
</evidence>
<proteinExistence type="inferred from homology"/>
<sequence length="472" mass="54351">MRAWIRLPLTFCLLLCSVLSLLSPGYAAEIPDWLQHLAELKHRAPDQVLQQLEQQQAEFYRLTPRQQAHWLNIRAAALSHQGRYPEQQDAARQGLELLGEEKSLLTAELLYELGYAREMQLALNEALSWYQQGMAVATALGDAKLRLRGVVNIAAVDSLQDRDQQALQALKLAYQEAEQLQDKELLADVNAQLGLMYSSLAFEQEALGFLERALALYDELGWQRNQVTVLYNLARNYSHLQNYELALQSFDRMLKSAEQEQDLLSLYYAYSGLAITNNEMNRPQLALDYMEKAEQYLNVIQSDYYLAGHYYEKALIYQQLQQNSLALQQLQLAEERMQQLDENKDSNMLLALRLLKAELLAEQGQYERAYQNLLSFVQGFQQFRDKENEIELAKIRMGFEAEREVARQTLLEQELQVKALRLADSERARQIQWMWLGIAVGIIALLLALVMLAKLSKARGQRSGLQQTKQEE</sequence>
<dbReference type="EMBL" id="ALAB01000027">
    <property type="protein sequence ID" value="EJI85192.1"/>
    <property type="molecule type" value="Genomic_DNA"/>
</dbReference>
<keyword evidence="2" id="KW-0963">Cytoplasm</keyword>
<dbReference type="PROSITE" id="PS50005">
    <property type="entry name" value="TPR"/>
    <property type="match status" value="1"/>
</dbReference>
<evidence type="ECO:0000313" key="9">
    <source>
        <dbReference type="EMBL" id="EJI85192.1"/>
    </source>
</evidence>
<keyword evidence="7" id="KW-1133">Transmembrane helix</keyword>
<evidence type="ECO:0000256" key="2">
    <source>
        <dbReference type="ARBA" id="ARBA00022490"/>
    </source>
</evidence>
<dbReference type="Gene3D" id="1.25.40.10">
    <property type="entry name" value="Tetratricopeptide repeat domain"/>
    <property type="match status" value="2"/>
</dbReference>
<comment type="similarity">
    <text evidence="5">Belongs to the Rap family.</text>
</comment>
<dbReference type="PATRIC" id="fig|1197174.4.peg.2246"/>
<dbReference type="InterPro" id="IPR011990">
    <property type="entry name" value="TPR-like_helical_dom_sf"/>
</dbReference>
<dbReference type="SMART" id="SM00028">
    <property type="entry name" value="TPR"/>
    <property type="match status" value="5"/>
</dbReference>
<keyword evidence="10" id="KW-1185">Reference proteome</keyword>
<comment type="caution">
    <text evidence="9">The sequence shown here is derived from an EMBL/GenBank/DDBJ whole genome shotgun (WGS) entry which is preliminary data.</text>
</comment>
<protein>
    <submittedName>
        <fullName evidence="9">Diguanylate cyclase</fullName>
    </submittedName>
</protein>
<dbReference type="PANTHER" id="PTHR46630:SF1">
    <property type="entry name" value="TETRATRICOPEPTIDE REPEAT PROTEIN 29"/>
    <property type="match status" value="1"/>
</dbReference>
<dbReference type="GO" id="GO:0005737">
    <property type="term" value="C:cytoplasm"/>
    <property type="evidence" value="ECO:0007669"/>
    <property type="project" value="UniProtKB-SubCell"/>
</dbReference>
<dbReference type="SUPFAM" id="SSF48452">
    <property type="entry name" value="TPR-like"/>
    <property type="match status" value="2"/>
</dbReference>
<dbReference type="InterPro" id="IPR019734">
    <property type="entry name" value="TPR_rpt"/>
</dbReference>
<evidence type="ECO:0000256" key="4">
    <source>
        <dbReference type="ARBA" id="ARBA00022803"/>
    </source>
</evidence>
<evidence type="ECO:0000256" key="8">
    <source>
        <dbReference type="SAM" id="SignalP"/>
    </source>
</evidence>
<dbReference type="Proteomes" id="UP000012043">
    <property type="component" value="Unassembled WGS sequence"/>
</dbReference>
<keyword evidence="4 6" id="KW-0802">TPR repeat</keyword>
<feature type="transmembrane region" description="Helical" evidence="7">
    <location>
        <begin position="433"/>
        <end position="453"/>
    </location>
</feature>
<evidence type="ECO:0000256" key="3">
    <source>
        <dbReference type="ARBA" id="ARBA00022737"/>
    </source>
</evidence>
<evidence type="ECO:0000256" key="1">
    <source>
        <dbReference type="ARBA" id="ARBA00004496"/>
    </source>
</evidence>
<evidence type="ECO:0000313" key="10">
    <source>
        <dbReference type="Proteomes" id="UP000012043"/>
    </source>
</evidence>